<sequence>MQQRRRTILASLGTVAGLAGCLNVDGVTYPDELDNRTDSDGNNGTSSDDGTDRVTGPHPSLAAATRAVVADAVWFAVSYENAIEVYREAISDVLATVSSLRESINEPTTPTVDMVEQLEAAGYDAADRAATALEPYFYPAHLIRSRTDTHIPALTRSAHRNDADRFVEELDRMHLSFFQIRTPIYISDRFSRDPIHNRLLDRLAPSAPGRVFVELAIPDRRNFMALAYEPYADDSDSYPPTFTGDPLPEARRMTLRERLGPVTQSTGRTEELFCTFAARPDAASRQRNAFEGPPGDLDGTPLYIQQYSDSATASDRLDSILNAGDTEGREPIAPESATSNDTLAWHRYYHREAGSDRTDLDEFAGVQYGYLLQAGEFLLATGFSGDAWEERPRWQGQLTNSWVIPSLAGTSEDGI</sequence>
<gene>
    <name evidence="2" type="ORF">DJ69_00660</name>
</gene>
<dbReference type="PROSITE" id="PS51257">
    <property type="entry name" value="PROKAR_LIPOPROTEIN"/>
    <property type="match status" value="1"/>
</dbReference>
<dbReference type="RefSeq" id="WP_099253837.1">
    <property type="nucleotide sequence ID" value="NZ_NHOA01000004.1"/>
</dbReference>
<accession>A0A2G1WNR8</accession>
<comment type="caution">
    <text evidence="2">The sequence shown here is derived from an EMBL/GenBank/DDBJ whole genome shotgun (WGS) entry which is preliminary data.</text>
</comment>
<evidence type="ECO:0000256" key="1">
    <source>
        <dbReference type="SAM" id="MobiDB-lite"/>
    </source>
</evidence>
<evidence type="ECO:0000313" key="3">
    <source>
        <dbReference type="Proteomes" id="UP000222824"/>
    </source>
</evidence>
<keyword evidence="3" id="KW-1185">Reference proteome</keyword>
<proteinExistence type="predicted"/>
<name>A0A2G1WNR8_9EURY</name>
<feature type="region of interest" description="Disordered" evidence="1">
    <location>
        <begin position="32"/>
        <end position="58"/>
    </location>
</feature>
<organism evidence="2 3">
    <name type="scientific">Halorubrum persicum</name>
    <dbReference type="NCBI Taxonomy" id="1383844"/>
    <lineage>
        <taxon>Archaea</taxon>
        <taxon>Methanobacteriati</taxon>
        <taxon>Methanobacteriota</taxon>
        <taxon>Stenosarchaea group</taxon>
        <taxon>Halobacteria</taxon>
        <taxon>Halobacteriales</taxon>
        <taxon>Haloferacaceae</taxon>
        <taxon>Halorubrum</taxon>
    </lineage>
</organism>
<dbReference type="AlphaFoldDB" id="A0A2G1WNR8"/>
<evidence type="ECO:0000313" key="2">
    <source>
        <dbReference type="EMBL" id="PHQ40519.1"/>
    </source>
</evidence>
<reference evidence="2 3" key="1">
    <citation type="journal article" date="2014" name="Front. Microbiol.">
        <title>Population and genomic analysis of the genus Halorubrum.</title>
        <authorList>
            <person name="Fullmer M.S."/>
            <person name="Soucy S.M."/>
            <person name="Swithers K.S."/>
            <person name="Makkay A.M."/>
            <person name="Wheeler R."/>
            <person name="Ventosa A."/>
            <person name="Gogarten J.P."/>
            <person name="Papke R.T."/>
        </authorList>
    </citation>
    <scope>NUCLEOTIDE SEQUENCE [LARGE SCALE GENOMIC DNA]</scope>
    <source>
        <strain evidence="2 3">C49</strain>
    </source>
</reference>
<dbReference type="OrthoDB" id="304708at2157"/>
<protein>
    <submittedName>
        <fullName evidence="2">Uncharacterized protein</fullName>
    </submittedName>
</protein>
<dbReference type="Proteomes" id="UP000222824">
    <property type="component" value="Unassembled WGS sequence"/>
</dbReference>
<dbReference type="EMBL" id="NHOA01000004">
    <property type="protein sequence ID" value="PHQ40519.1"/>
    <property type="molecule type" value="Genomic_DNA"/>
</dbReference>